<dbReference type="EMBL" id="CP119959">
    <property type="protein sequence ID" value="WFD38748.1"/>
    <property type="molecule type" value="Genomic_DNA"/>
</dbReference>
<evidence type="ECO:0000256" key="3">
    <source>
        <dbReference type="SAM" id="MobiDB-lite"/>
    </source>
</evidence>
<dbReference type="InterPro" id="IPR007219">
    <property type="entry name" value="XnlR_reg_dom"/>
</dbReference>
<feature type="compositionally biased region" description="Basic and acidic residues" evidence="3">
    <location>
        <begin position="787"/>
        <end position="796"/>
    </location>
</feature>
<feature type="region of interest" description="Disordered" evidence="3">
    <location>
        <begin position="764"/>
        <end position="840"/>
    </location>
</feature>
<dbReference type="GeneID" id="85225361"/>
<reference evidence="5" key="1">
    <citation type="submission" date="2023-03" db="EMBL/GenBank/DDBJ databases">
        <title>Mating type loci evolution in Malassezia.</title>
        <authorList>
            <person name="Coelho M.A."/>
        </authorList>
    </citation>
    <scope>NUCLEOTIDE SEQUENCE</scope>
    <source>
        <strain evidence="5">CBS 9431</strain>
    </source>
</reference>
<dbReference type="Proteomes" id="UP001217754">
    <property type="component" value="Chromosome 2"/>
</dbReference>
<name>A0AAF0EX23_9BASI</name>
<organism evidence="5 6">
    <name type="scientific">Malassezia japonica</name>
    <dbReference type="NCBI Taxonomy" id="223818"/>
    <lineage>
        <taxon>Eukaryota</taxon>
        <taxon>Fungi</taxon>
        <taxon>Dikarya</taxon>
        <taxon>Basidiomycota</taxon>
        <taxon>Ustilaginomycotina</taxon>
        <taxon>Malasseziomycetes</taxon>
        <taxon>Malasseziales</taxon>
        <taxon>Malasseziaceae</taxon>
        <taxon>Malassezia</taxon>
    </lineage>
</organism>
<dbReference type="SMART" id="SM00906">
    <property type="entry name" value="Fungal_trans"/>
    <property type="match status" value="1"/>
</dbReference>
<feature type="compositionally biased region" description="Low complexity" evidence="3">
    <location>
        <begin position="902"/>
        <end position="916"/>
    </location>
</feature>
<feature type="compositionally biased region" description="Polar residues" evidence="3">
    <location>
        <begin position="917"/>
        <end position="929"/>
    </location>
</feature>
<evidence type="ECO:0000256" key="2">
    <source>
        <dbReference type="ARBA" id="ARBA00023242"/>
    </source>
</evidence>
<protein>
    <recommendedName>
        <fullName evidence="4">Xylanolytic transcriptional activator regulatory domain-containing protein</fullName>
    </recommendedName>
</protein>
<dbReference type="GO" id="GO:0008270">
    <property type="term" value="F:zinc ion binding"/>
    <property type="evidence" value="ECO:0007669"/>
    <property type="project" value="InterPro"/>
</dbReference>
<accession>A0AAF0EX23</accession>
<gene>
    <name evidence="5" type="ORF">MJAP1_001712</name>
</gene>
<proteinExistence type="predicted"/>
<dbReference type="CDD" id="cd12148">
    <property type="entry name" value="fungal_TF_MHR"/>
    <property type="match status" value="1"/>
</dbReference>
<keyword evidence="2" id="KW-0539">Nucleus</keyword>
<evidence type="ECO:0000256" key="1">
    <source>
        <dbReference type="ARBA" id="ARBA00004123"/>
    </source>
</evidence>
<feature type="compositionally biased region" description="Low complexity" evidence="3">
    <location>
        <begin position="797"/>
        <end position="840"/>
    </location>
</feature>
<evidence type="ECO:0000313" key="6">
    <source>
        <dbReference type="Proteomes" id="UP001217754"/>
    </source>
</evidence>
<dbReference type="AlphaFoldDB" id="A0AAF0EX23"/>
<feature type="region of interest" description="Disordered" evidence="3">
    <location>
        <begin position="902"/>
        <end position="929"/>
    </location>
</feature>
<dbReference type="Pfam" id="PF04082">
    <property type="entry name" value="Fungal_trans"/>
    <property type="match status" value="1"/>
</dbReference>
<dbReference type="GO" id="GO:0006351">
    <property type="term" value="P:DNA-templated transcription"/>
    <property type="evidence" value="ECO:0007669"/>
    <property type="project" value="InterPro"/>
</dbReference>
<dbReference type="InterPro" id="IPR050613">
    <property type="entry name" value="Sec_Metabolite_Reg"/>
</dbReference>
<feature type="region of interest" description="Disordered" evidence="3">
    <location>
        <begin position="671"/>
        <end position="690"/>
    </location>
</feature>
<dbReference type="PANTHER" id="PTHR31001:SF89">
    <property type="entry name" value="ZN(2)-C6 FUNGAL-TYPE DOMAIN-CONTAINING PROTEIN"/>
    <property type="match status" value="1"/>
</dbReference>
<dbReference type="GO" id="GO:0005634">
    <property type="term" value="C:nucleus"/>
    <property type="evidence" value="ECO:0007669"/>
    <property type="project" value="UniProtKB-SubCell"/>
</dbReference>
<sequence>MLADQPKRQGMPAHALGNVAEHPVQVHNREVLPETGPTPQDADAEDAALVLEGLTMDGTLAFNQHRGREAMRRAIDDARDMDGRDAQRELAHEGIVDPIEYPLCAHEAAKVASCKMLNFPPETESENCDTEQCPMLSACSNNSLLKLSSVTESSLGWGLGWAMAAAQEIGHFDQMQAAAKIFKSPSITPERVSVLTAIIRTLPTYEQTEALMDVYERRAQTFVHNVVHMPTMRREVQIFYALNSPLHRACATDKTETCWLGLLLMVLVIGLRFRETNNPKLEGLLGRFTDMRFASLWYSATKTVLVLSGYNGSQALSVLQTILLLMFQCPQSASHSPSLLRIAISNAQSMGLHRLGDLSNQPKPDEQVEYAVRREMAKRIWWALAICDWRNAAASTVPYVIQPHQCNTPLPGNYNHSDLMRVPFPPPHPRDELTEMSFTLSVIELSKVTRENVDWVDTLELQQATDGKPRQLSCDQVRALDVKYNAALTEAPIFSDRGVEYMSAELIEVQRWAFQQSVFNRLLQVHRIGLSKKQARNCCVELARKVLCMQKTIRSRSDLADKLVMNMLQSFNATTLLCLDLLYTPPTAIQRDTIRAEILEGLTGMCQAAKAGGLTPRGIRIVHTLLDEEQAQWEETQRREKAGAPPRTRTDFLNMALRVARISRMTEPLVSADQCEEMPPKRESTPPPSVVEMQDNPLNAFPPLQPTLTAFDPYQMGPSGFEVSNAQSPATNMDFDLQKFLENFELPASDPKLTGTVDPNYEMMQYDMSMPNPTAPAPAPVQGLDRSWSDRSDSTRTDPSVSDSLSMMVPGLSHSSSPSARSGSGSSQNGRSPSGHSPSSHMDGFWDWILSQGLRTDSPNAAPVPDMLSNAQAAFPDMFGTTQSATPALSAPAPQAGLDANYPNKAPMPNAMPNAMSIDQPSQQPVFPF</sequence>
<feature type="domain" description="Xylanolytic transcriptional activator regulatory" evidence="4">
    <location>
        <begin position="336"/>
        <end position="417"/>
    </location>
</feature>
<dbReference type="RefSeq" id="XP_060121645.1">
    <property type="nucleotide sequence ID" value="XM_060265662.1"/>
</dbReference>
<evidence type="ECO:0000313" key="5">
    <source>
        <dbReference type="EMBL" id="WFD38748.1"/>
    </source>
</evidence>
<keyword evidence="6" id="KW-1185">Reference proteome</keyword>
<evidence type="ECO:0000259" key="4">
    <source>
        <dbReference type="SMART" id="SM00906"/>
    </source>
</evidence>
<dbReference type="PANTHER" id="PTHR31001">
    <property type="entry name" value="UNCHARACTERIZED TRANSCRIPTIONAL REGULATORY PROTEIN"/>
    <property type="match status" value="1"/>
</dbReference>
<comment type="subcellular location">
    <subcellularLocation>
        <location evidence="1">Nucleus</location>
    </subcellularLocation>
</comment>
<dbReference type="GO" id="GO:0003677">
    <property type="term" value="F:DNA binding"/>
    <property type="evidence" value="ECO:0007669"/>
    <property type="project" value="InterPro"/>
</dbReference>